<dbReference type="SUPFAM" id="SSF117281">
    <property type="entry name" value="Kelch motif"/>
    <property type="match status" value="1"/>
</dbReference>
<protein>
    <recommendedName>
        <fullName evidence="3">Muskelin N-terminal domain-containing protein</fullName>
    </recommendedName>
</protein>
<dbReference type="InterPro" id="IPR008979">
    <property type="entry name" value="Galactose-bd-like_sf"/>
</dbReference>
<keyword evidence="1" id="KW-0880">Kelch repeat</keyword>
<dbReference type="Gene3D" id="2.60.120.260">
    <property type="entry name" value="Galactose-binding domain-like"/>
    <property type="match status" value="1"/>
</dbReference>
<evidence type="ECO:0000313" key="5">
    <source>
        <dbReference type="Proteomes" id="UP000594262"/>
    </source>
</evidence>
<reference evidence="4" key="1">
    <citation type="submission" date="2021-01" db="UniProtKB">
        <authorList>
            <consortium name="EnsemblMetazoa"/>
        </authorList>
    </citation>
    <scope>IDENTIFICATION</scope>
</reference>
<name>A0A7M5X9G8_9CNID</name>
<dbReference type="PANTHER" id="PTHR15526:SF5">
    <property type="entry name" value="MUSKELIN"/>
    <property type="match status" value="1"/>
</dbReference>
<feature type="domain" description="Muskelin N-terminal" evidence="3">
    <location>
        <begin position="5"/>
        <end position="198"/>
    </location>
</feature>
<dbReference type="PROSITE" id="PS50896">
    <property type="entry name" value="LISH"/>
    <property type="match status" value="1"/>
</dbReference>
<dbReference type="Proteomes" id="UP000594262">
    <property type="component" value="Unplaced"/>
</dbReference>
<dbReference type="InterPro" id="IPR006594">
    <property type="entry name" value="LisH"/>
</dbReference>
<dbReference type="FunFam" id="2.60.120.260:FF:000066">
    <property type="entry name" value="Muskelin 1"/>
    <property type="match status" value="1"/>
</dbReference>
<evidence type="ECO:0000313" key="4">
    <source>
        <dbReference type="EnsemblMetazoa" id="CLYHEMP019773.2"/>
    </source>
</evidence>
<dbReference type="InterPro" id="IPR052456">
    <property type="entry name" value="CTLH_complex_component"/>
</dbReference>
<dbReference type="GO" id="GO:0005737">
    <property type="term" value="C:cytoplasm"/>
    <property type="evidence" value="ECO:0007669"/>
    <property type="project" value="TreeGrafter"/>
</dbReference>
<dbReference type="OrthoDB" id="10052615at2759"/>
<dbReference type="SMART" id="SM00667">
    <property type="entry name" value="LisH"/>
    <property type="match status" value="1"/>
</dbReference>
<dbReference type="InterPro" id="IPR010565">
    <property type="entry name" value="Muskelin_N"/>
</dbReference>
<proteinExistence type="predicted"/>
<evidence type="ECO:0000256" key="1">
    <source>
        <dbReference type="ARBA" id="ARBA00022441"/>
    </source>
</evidence>
<dbReference type="PANTHER" id="PTHR15526">
    <property type="entry name" value="MUSKELIN"/>
    <property type="match status" value="1"/>
</dbReference>
<sequence length="771" mass="88917">MMTSHALSFDIHNWSSYSAAYHPRNVLVDKPKDPSSRWSSESNHSPQFITMKLRQPAVVNSITFGKYEKGHVCNMKKFLVYGGINENHMIELLSSGLNNDEKKETFSLRHTIQGKIFPCQYIKVVPTLSHGTNFNFSIWYVQLIGIDNPEVVRPRLKWFNNYREQEAIRLCLKHFRQKNYAEAFEALQKKSKVVLEDPLLTHLHTELVKNGNFEESENLIEKSARDGLLNQFISNQTYKSKWSPIHPLDGNGIQCSIQPGPRGGHQMCIDIEKQTLFLLGGWDGTKELADFWMYEIASGQWHCISDDMTSDGGPTARSCHKVCIDTKRRDMYLLGRFLDGTARGQIEVKSDFYRYDLDTGVWEVLSTDTHSDGGPHLIFDHQMLYDEISDKIFVFGGRILTNTHDDQTLEPLFSGLFSYHIQSKTWTKIREDPALSGMTPRSQQSTRARSGHSMLIDSNRRLLYVFAGQRGNKEYLSDFFSYHLDSGEVKAIHATSSDSTFPSPGFTQRATFDSQTNELFMLSGLSKEDKKEEIRNSFWICDMSTYKWSCVYRNENTGNQYWDKMHDVEPRPRFAHQLVYDHVNKVHYLFGGNPGRSTLKTRLDDFWSLRLHRIKLEDVVRNCRYFIRKLRYQELVKLDAISGLRYLQDQVSQVIDHSDKNEREEFESLASTLFHEKSPNTSSDEDEHSLTDATNDDQEILWRTYKSRTQISQEQGKFNGPNHAATLLVLSCCAFKTGVIPDFGALSQRCLPNSRKNAKNTKICIEFGFAR</sequence>
<dbReference type="SUPFAM" id="SSF49785">
    <property type="entry name" value="Galactose-binding domain-like"/>
    <property type="match status" value="1"/>
</dbReference>
<dbReference type="AlphaFoldDB" id="A0A7M5X9G8"/>
<dbReference type="Pfam" id="PF06588">
    <property type="entry name" value="Muskelin_N"/>
    <property type="match status" value="1"/>
</dbReference>
<evidence type="ECO:0000256" key="2">
    <source>
        <dbReference type="ARBA" id="ARBA00022737"/>
    </source>
</evidence>
<dbReference type="InterPro" id="IPR015915">
    <property type="entry name" value="Kelch-typ_b-propeller"/>
</dbReference>
<dbReference type="Gene3D" id="2.120.10.80">
    <property type="entry name" value="Kelch-type beta propeller"/>
    <property type="match status" value="2"/>
</dbReference>
<evidence type="ECO:0000259" key="3">
    <source>
        <dbReference type="Pfam" id="PF06588"/>
    </source>
</evidence>
<dbReference type="EnsemblMetazoa" id="CLYHEMT019773.2">
    <property type="protein sequence ID" value="CLYHEMP019773.2"/>
    <property type="gene ID" value="CLYHEMG019773"/>
</dbReference>
<accession>A0A7M5X9G8</accession>
<keyword evidence="2" id="KW-0677">Repeat</keyword>
<organism evidence="4 5">
    <name type="scientific">Clytia hemisphaerica</name>
    <dbReference type="NCBI Taxonomy" id="252671"/>
    <lineage>
        <taxon>Eukaryota</taxon>
        <taxon>Metazoa</taxon>
        <taxon>Cnidaria</taxon>
        <taxon>Hydrozoa</taxon>
        <taxon>Hydroidolina</taxon>
        <taxon>Leptothecata</taxon>
        <taxon>Obeliida</taxon>
        <taxon>Clytiidae</taxon>
        <taxon>Clytia</taxon>
    </lineage>
</organism>
<keyword evidence="5" id="KW-1185">Reference proteome</keyword>
<dbReference type="Pfam" id="PF24681">
    <property type="entry name" value="Kelch_KLHDC2_KLHL20_DRC7"/>
    <property type="match status" value="1"/>
</dbReference>